<evidence type="ECO:0000256" key="3">
    <source>
        <dbReference type="ARBA" id="ARBA00022989"/>
    </source>
</evidence>
<dbReference type="AlphaFoldDB" id="A0A6M8EBH3"/>
<feature type="transmembrane region" description="Helical" evidence="6">
    <location>
        <begin position="12"/>
        <end position="31"/>
    </location>
</feature>
<protein>
    <submittedName>
        <fullName evidence="8">PilJ domain-containing protein</fullName>
    </submittedName>
</protein>
<feature type="domain" description="NarX-like N-terminal" evidence="7">
    <location>
        <begin position="30"/>
        <end position="121"/>
    </location>
</feature>
<evidence type="ECO:0000256" key="2">
    <source>
        <dbReference type="ARBA" id="ARBA00022692"/>
    </source>
</evidence>
<evidence type="ECO:0000256" key="6">
    <source>
        <dbReference type="SAM" id="Phobius"/>
    </source>
</evidence>
<comment type="subcellular location">
    <subcellularLocation>
        <location evidence="1">Membrane</location>
        <topology evidence="1">Multi-pass membrane protein</topology>
    </subcellularLocation>
</comment>
<dbReference type="KEGG" id="paco:AACT_0562"/>
<dbReference type="Pfam" id="PF13675">
    <property type="entry name" value="PilJ"/>
    <property type="match status" value="1"/>
</dbReference>
<organism evidence="8 9">
    <name type="scientific">Arcobacter acticola</name>
    <dbReference type="NCBI Taxonomy" id="1849015"/>
    <lineage>
        <taxon>Bacteria</taxon>
        <taxon>Pseudomonadati</taxon>
        <taxon>Campylobacterota</taxon>
        <taxon>Epsilonproteobacteria</taxon>
        <taxon>Campylobacterales</taxon>
        <taxon>Arcobacteraceae</taxon>
        <taxon>Arcobacter</taxon>
    </lineage>
</organism>
<dbReference type="InterPro" id="IPR029095">
    <property type="entry name" value="NarX-like_N"/>
</dbReference>
<keyword evidence="4 6" id="KW-0472">Membrane</keyword>
<sequence>MKENTISNKIKSIGIFFIILMISIIISTIYLNEKNKKDSLVINIAGKQRMLTQKIAKNIFYLYHNNESQNELDEATIEFIYNLNSLKNGNDLIGVFSAPNDEIANQISKVEILWNNFYSNISKFKEITIKRDLSNEDLLKNTVHSIYKTNNTLLNEVDILVSMYTVYNEKKTDYIRSIQYSFTIIILLLIIYSFSQLKAMEANVKKFFEYSKKLAENSDNQILEPIKIEAEKEIEEATDTINCFINKINSAMTYSTNAVEQSKNASIKLEEINDEFNTIIHELNNSAEVSRQIDKSEGIVIQTQEDLIKTTKKLQDLKNELDKLLNSCKPK</sequence>
<dbReference type="Proteomes" id="UP000503483">
    <property type="component" value="Chromosome"/>
</dbReference>
<feature type="coiled-coil region" evidence="5">
    <location>
        <begin position="300"/>
        <end position="327"/>
    </location>
</feature>
<keyword evidence="2 6" id="KW-0812">Transmembrane</keyword>
<accession>A0A6M8EBH3</accession>
<dbReference type="EMBL" id="CP042652">
    <property type="protein sequence ID" value="QKE27770.1"/>
    <property type="molecule type" value="Genomic_DNA"/>
</dbReference>
<evidence type="ECO:0000313" key="8">
    <source>
        <dbReference type="EMBL" id="QKE27770.1"/>
    </source>
</evidence>
<dbReference type="GO" id="GO:0016020">
    <property type="term" value="C:membrane"/>
    <property type="evidence" value="ECO:0007669"/>
    <property type="project" value="UniProtKB-SubCell"/>
</dbReference>
<keyword evidence="3 6" id="KW-1133">Transmembrane helix</keyword>
<evidence type="ECO:0000313" key="9">
    <source>
        <dbReference type="Proteomes" id="UP000503483"/>
    </source>
</evidence>
<name>A0A6M8EBH3_9BACT</name>
<evidence type="ECO:0000259" key="7">
    <source>
        <dbReference type="Pfam" id="PF13675"/>
    </source>
</evidence>
<proteinExistence type="predicted"/>
<reference evidence="8 9" key="1">
    <citation type="submission" date="2019-08" db="EMBL/GenBank/DDBJ databases">
        <title>Complete genome sequence of Arcobacter acticola.</title>
        <authorList>
            <person name="Miller W."/>
        </authorList>
    </citation>
    <scope>NUCLEOTIDE SEQUENCE [LARGE SCALE GENOMIC DNA]</scope>
    <source>
        <strain evidence="8 9">KCTC 52212</strain>
    </source>
</reference>
<feature type="transmembrane region" description="Helical" evidence="6">
    <location>
        <begin position="178"/>
        <end position="197"/>
    </location>
</feature>
<keyword evidence="9" id="KW-1185">Reference proteome</keyword>
<evidence type="ECO:0000256" key="4">
    <source>
        <dbReference type="ARBA" id="ARBA00023136"/>
    </source>
</evidence>
<dbReference type="RefSeq" id="WP_172124798.1">
    <property type="nucleotide sequence ID" value="NZ_CP042652.1"/>
</dbReference>
<evidence type="ECO:0000256" key="5">
    <source>
        <dbReference type="SAM" id="Coils"/>
    </source>
</evidence>
<evidence type="ECO:0000256" key="1">
    <source>
        <dbReference type="ARBA" id="ARBA00004141"/>
    </source>
</evidence>
<keyword evidence="5" id="KW-0175">Coiled coil</keyword>
<gene>
    <name evidence="8" type="ORF">AACT_0562</name>
</gene>